<sequence length="74" mass="8433">MRAMPHTARQSLDASSTVLPSLMRRMKSMLKTVAGMSGPRITHPSRLILTVMRLMETVWMAFPMTMPMVILSKW</sequence>
<dbReference type="AlphaFoldDB" id="A0A0A9DHN7"/>
<keyword evidence="1" id="KW-0812">Transmembrane</keyword>
<keyword evidence="1" id="KW-1133">Transmembrane helix</keyword>
<proteinExistence type="predicted"/>
<reference evidence="2" key="1">
    <citation type="submission" date="2014-09" db="EMBL/GenBank/DDBJ databases">
        <authorList>
            <person name="Magalhaes I.L.F."/>
            <person name="Oliveira U."/>
            <person name="Santos F.R."/>
            <person name="Vidigal T.H.D.A."/>
            <person name="Brescovit A.D."/>
            <person name="Santos A.J."/>
        </authorList>
    </citation>
    <scope>NUCLEOTIDE SEQUENCE</scope>
    <source>
        <tissue evidence="2">Shoot tissue taken approximately 20 cm above the soil surface</tissue>
    </source>
</reference>
<reference evidence="2" key="2">
    <citation type="journal article" date="2015" name="Data Brief">
        <title>Shoot transcriptome of the giant reed, Arundo donax.</title>
        <authorList>
            <person name="Barrero R.A."/>
            <person name="Guerrero F.D."/>
            <person name="Moolhuijzen P."/>
            <person name="Goolsby J.A."/>
            <person name="Tidwell J."/>
            <person name="Bellgard S.E."/>
            <person name="Bellgard M.I."/>
        </authorList>
    </citation>
    <scope>NUCLEOTIDE SEQUENCE</scope>
    <source>
        <tissue evidence="2">Shoot tissue taken approximately 20 cm above the soil surface</tissue>
    </source>
</reference>
<name>A0A0A9DHN7_ARUDO</name>
<protein>
    <submittedName>
        <fullName evidence="2">Uncharacterized protein</fullName>
    </submittedName>
</protein>
<evidence type="ECO:0000256" key="1">
    <source>
        <dbReference type="SAM" id="Phobius"/>
    </source>
</evidence>
<evidence type="ECO:0000313" key="2">
    <source>
        <dbReference type="EMBL" id="JAD88079.1"/>
    </source>
</evidence>
<dbReference type="EMBL" id="GBRH01209816">
    <property type="protein sequence ID" value="JAD88079.1"/>
    <property type="molecule type" value="Transcribed_RNA"/>
</dbReference>
<keyword evidence="1" id="KW-0472">Membrane</keyword>
<accession>A0A0A9DHN7</accession>
<feature type="transmembrane region" description="Helical" evidence="1">
    <location>
        <begin position="47"/>
        <end position="71"/>
    </location>
</feature>
<organism evidence="2">
    <name type="scientific">Arundo donax</name>
    <name type="common">Giant reed</name>
    <name type="synonym">Donax arundinaceus</name>
    <dbReference type="NCBI Taxonomy" id="35708"/>
    <lineage>
        <taxon>Eukaryota</taxon>
        <taxon>Viridiplantae</taxon>
        <taxon>Streptophyta</taxon>
        <taxon>Embryophyta</taxon>
        <taxon>Tracheophyta</taxon>
        <taxon>Spermatophyta</taxon>
        <taxon>Magnoliopsida</taxon>
        <taxon>Liliopsida</taxon>
        <taxon>Poales</taxon>
        <taxon>Poaceae</taxon>
        <taxon>PACMAD clade</taxon>
        <taxon>Arundinoideae</taxon>
        <taxon>Arundineae</taxon>
        <taxon>Arundo</taxon>
    </lineage>
</organism>